<evidence type="ECO:0000259" key="25">
    <source>
        <dbReference type="Pfam" id="PF06512"/>
    </source>
</evidence>
<evidence type="ECO:0000256" key="10">
    <source>
        <dbReference type="ARBA" id="ARBA00023053"/>
    </source>
</evidence>
<dbReference type="FunFam" id="1.10.238.10:FF:000002">
    <property type="entry name" value="Sodium channel protein"/>
    <property type="match status" value="1"/>
</dbReference>
<feature type="transmembrane region" description="Helical" evidence="21">
    <location>
        <begin position="1159"/>
        <end position="1178"/>
    </location>
</feature>
<feature type="transmembrane region" description="Helical" evidence="21">
    <location>
        <begin position="253"/>
        <end position="276"/>
    </location>
</feature>
<evidence type="ECO:0000259" key="26">
    <source>
        <dbReference type="Pfam" id="PF11933"/>
    </source>
</evidence>
<keyword evidence="15 21" id="KW-0739">Sodium transport</keyword>
<keyword evidence="8 21" id="KW-0851">Voltage-gated channel</keyword>
<dbReference type="Pfam" id="PF06512">
    <property type="entry name" value="Na_trans_assoc"/>
    <property type="match status" value="1"/>
</dbReference>
<dbReference type="GO" id="GO:0086010">
    <property type="term" value="P:membrane depolarization during action potential"/>
    <property type="evidence" value="ECO:0007669"/>
    <property type="project" value="TreeGrafter"/>
</dbReference>
<reference evidence="28" key="1">
    <citation type="submission" date="2025-08" db="UniProtKB">
        <authorList>
            <consortium name="Ensembl"/>
        </authorList>
    </citation>
    <scope>IDENTIFICATION</scope>
</reference>
<evidence type="ECO:0000256" key="13">
    <source>
        <dbReference type="ARBA" id="ARBA00023157"/>
    </source>
</evidence>
<dbReference type="GO" id="GO:0005248">
    <property type="term" value="F:voltage-gated sodium channel activity"/>
    <property type="evidence" value="ECO:0007669"/>
    <property type="project" value="InterPro"/>
</dbReference>
<evidence type="ECO:0000256" key="22">
    <source>
        <dbReference type="SAM" id="Coils"/>
    </source>
</evidence>
<evidence type="ECO:0000256" key="4">
    <source>
        <dbReference type="ARBA" id="ARBA00022475"/>
    </source>
</evidence>
<dbReference type="InterPro" id="IPR001696">
    <property type="entry name" value="Na_channel_asu"/>
</dbReference>
<comment type="subunit">
    <text evidence="20">Voltage-gated sodium (Nav) channels consist of an ion-conducting alpha subunit which is functional on its own associated with regulatory beta subunits.</text>
</comment>
<dbReference type="CDD" id="cd13433">
    <property type="entry name" value="Na_channel_gate"/>
    <property type="match status" value="1"/>
</dbReference>
<evidence type="ECO:0000256" key="16">
    <source>
        <dbReference type="ARBA" id="ARBA00023303"/>
    </source>
</evidence>
<evidence type="ECO:0000256" key="5">
    <source>
        <dbReference type="ARBA" id="ARBA00022553"/>
    </source>
</evidence>
<keyword evidence="5" id="KW-0597">Phosphoprotein</keyword>
<dbReference type="FunFam" id="1.20.120.350:FF:000004">
    <property type="entry name" value="Sodium channel protein"/>
    <property type="match status" value="1"/>
</dbReference>
<accession>A0A8C2CSW6</accession>
<keyword evidence="13" id="KW-1015">Disulfide bond</keyword>
<dbReference type="Gene3D" id="1.20.120.350">
    <property type="entry name" value="Voltage-gated potassium channels. Chain C"/>
    <property type="match status" value="4"/>
</dbReference>
<feature type="transmembrane region" description="Helical" evidence="21">
    <location>
        <begin position="755"/>
        <end position="777"/>
    </location>
</feature>
<feature type="transmembrane region" description="Helical" evidence="21">
    <location>
        <begin position="886"/>
        <end position="911"/>
    </location>
</feature>
<evidence type="ECO:0000256" key="14">
    <source>
        <dbReference type="ARBA" id="ARBA00023180"/>
    </source>
</evidence>
<feature type="domain" description="Sodium ion transport-associated" evidence="25">
    <location>
        <begin position="925"/>
        <end position="1113"/>
    </location>
</feature>
<dbReference type="Pfam" id="PF24609">
    <property type="entry name" value="IQ_SCN5A_C"/>
    <property type="match status" value="1"/>
</dbReference>
<feature type="coiled-coil region" evidence="22">
    <location>
        <begin position="415"/>
        <end position="460"/>
    </location>
</feature>
<evidence type="ECO:0000256" key="2">
    <source>
        <dbReference type="ARBA" id="ARBA00022448"/>
    </source>
</evidence>
<keyword evidence="12 21" id="KW-0472">Membrane</keyword>
<dbReference type="PANTHER" id="PTHR10037">
    <property type="entry name" value="VOLTAGE-GATED CATION CHANNEL CALCIUM AND SODIUM"/>
    <property type="match status" value="1"/>
</dbReference>
<feature type="domain" description="Ion transport" evidence="24">
    <location>
        <begin position="1431"/>
        <end position="1686"/>
    </location>
</feature>
<feature type="transmembrane region" description="Helical" evidence="21">
    <location>
        <begin position="1549"/>
        <end position="1577"/>
    </location>
</feature>
<keyword evidence="16 21" id="KW-0407">Ion channel</keyword>
<dbReference type="InterPro" id="IPR010526">
    <property type="entry name" value="Na_trans_assoc_dom"/>
</dbReference>
<feature type="compositionally biased region" description="Basic and acidic residues" evidence="23">
    <location>
        <begin position="27"/>
        <end position="50"/>
    </location>
</feature>
<feature type="compositionally biased region" description="Basic and acidic residues" evidence="23">
    <location>
        <begin position="1843"/>
        <end position="1854"/>
    </location>
</feature>
<evidence type="ECO:0000256" key="6">
    <source>
        <dbReference type="ARBA" id="ARBA00022692"/>
    </source>
</evidence>
<keyword evidence="2 21" id="KW-0813">Transport</keyword>
<evidence type="ECO:0000256" key="3">
    <source>
        <dbReference type="ARBA" id="ARBA00022461"/>
    </source>
</evidence>
<evidence type="ECO:0000313" key="28">
    <source>
        <dbReference type="Ensembl" id="ENSCCRP00020014870.1"/>
    </source>
</evidence>
<dbReference type="FunFam" id="1.20.120.350:FF:000005">
    <property type="entry name" value="Sodium channel protein"/>
    <property type="match status" value="1"/>
</dbReference>
<dbReference type="InterPro" id="IPR027359">
    <property type="entry name" value="Volt_channel_dom_sf"/>
</dbReference>
<feature type="domain" description="Ion transport" evidence="24">
    <location>
        <begin position="686"/>
        <end position="917"/>
    </location>
</feature>
<comment type="function">
    <text evidence="19">Pore-forming subunit of a voltage-gated sodium (Nav) channel that directly mediates the depolarizing phase of action potentials in excitable membranes. Navs, also called VGSCs (voltage-gated sodium channels) or VDSCs (voltage-dependent sodium channels), operate by switching between closed and open conformations depending on the voltage difference across the membrane. In the open conformation they allow Na(+) ions to selectively pass through the pore, along their electrochemical gradient. The influx of Na+ ions provokes membrane depolarization, initiating the propagation of electrical signals throughout cells and tissues.</text>
</comment>
<evidence type="ECO:0000256" key="18">
    <source>
        <dbReference type="ARBA" id="ARBA00038083"/>
    </source>
</evidence>
<dbReference type="Pfam" id="PF00520">
    <property type="entry name" value="Ion_trans"/>
    <property type="match status" value="4"/>
</dbReference>
<feature type="transmembrane region" description="Helical" evidence="21">
    <location>
        <begin position="1462"/>
        <end position="1480"/>
    </location>
</feature>
<feature type="domain" description="Ion transport" evidence="24">
    <location>
        <begin position="135"/>
        <end position="425"/>
    </location>
</feature>
<keyword evidence="9 21" id="KW-1133">Transmembrane helix</keyword>
<feature type="domain" description="SCN5A-like C-terminal IQ motif" evidence="27">
    <location>
        <begin position="1798"/>
        <end position="1829"/>
    </location>
</feature>
<evidence type="ECO:0000259" key="27">
    <source>
        <dbReference type="Pfam" id="PF24609"/>
    </source>
</evidence>
<dbReference type="Gene3D" id="1.20.5.1190">
    <property type="entry name" value="iswi atpase"/>
    <property type="match status" value="1"/>
</dbReference>
<comment type="function">
    <text evidence="21">Mediates the voltage-dependent sodium ion permeability of excitable membranes. Assuming opened or closed conformations in response to the voltage difference across the membrane, the protein forms a sodium-selective channel through which Na(+) ions may pass in accordance with their electrochemical gradient.</text>
</comment>
<feature type="region of interest" description="Disordered" evidence="23">
    <location>
        <begin position="27"/>
        <end position="56"/>
    </location>
</feature>
<feature type="transmembrane region" description="Helical" evidence="21">
    <location>
        <begin position="130"/>
        <end position="150"/>
    </location>
</feature>
<keyword evidence="3 21" id="KW-0894">Sodium channel</keyword>
<feature type="transmembrane region" description="Helical" evidence="21">
    <location>
        <begin position="798"/>
        <end position="826"/>
    </location>
</feature>
<keyword evidence="4" id="KW-1003">Cell membrane</keyword>
<feature type="transmembrane region" description="Helical" evidence="21">
    <location>
        <begin position="714"/>
        <end position="735"/>
    </location>
</feature>
<evidence type="ECO:0000256" key="21">
    <source>
        <dbReference type="RuleBase" id="RU361132"/>
    </source>
</evidence>
<feature type="transmembrane region" description="Helical" evidence="21">
    <location>
        <begin position="1492"/>
        <end position="1512"/>
    </location>
</feature>
<feature type="transmembrane region" description="Helical" evidence="21">
    <location>
        <begin position="1358"/>
        <end position="1381"/>
    </location>
</feature>
<feature type="domain" description="Ion transport" evidence="24">
    <location>
        <begin position="1118"/>
        <end position="1390"/>
    </location>
</feature>
<evidence type="ECO:0000256" key="9">
    <source>
        <dbReference type="ARBA" id="ARBA00022989"/>
    </source>
</evidence>
<feature type="transmembrane region" description="Helical" evidence="21">
    <location>
        <begin position="162"/>
        <end position="186"/>
    </location>
</feature>
<sequence>MAHTFTPPGPKSFHKFTRESLKAIESRIAEENARKSKDKQERNKDHECRRKPNSGLEAGKNLPFIYGDVPRGHVSTPLEDLDQFYSNQTTFIVVNKKNTISRFNAAPALYIFSPFNPLRRISIKILVHSYPSPLIFIMFTILANCAFMVYSQPPDWAKNLEYVFTGIYTFEALIKIIARGFCVGQFTFLRDPWNWLDFMVIVMAYVTEFVDLGSVSALRAFRVLRALKTISVIPGLKTIVGALIQSVKKLSDVMILTLFCLSVFALVGLQLFMGVLKHKCVVQSSNQTFTDYIVNNTKDCYTKPDCMEYITNRNNHYIPTGKKDALICGKSSDAGQCPEGYVCIKVSPNPDYGYTSFDSFGWAFLSLFRLMTQDYWENLYQQTLRAAGKTYMIFFVLVIFLGSFYLVNLILAVVAMAYEEQNQATMDEALKKEEEFIAMLEQLMRQEEEAQKDATAGKRDSVRGKTREMRIRTGREMIERPASVLQLMEKSRAHVKGSPHLHISFQGSILTPRRDSKGSIFNFRRRLNSENNYADDEQSMCEETGSRRDSLFLPSRTERLYSTLSKSSLTPRILLPSNGKVRYVVDSNSMVIVSGGASSPNSPSGILTPEVSKKRATKPKCQTHLGSFTQNLSDCLYFLFNTAASEIWKQKCMESWFEFAENYLIWDCSPTWLKIKKIVHMVVMDPFADLFITICIVINTVFMAMEYYPMKNDYVYMLSTANVVFIGIFAAEMLFKIIALDPYTYFQEGWNIFDSIIVTLSLLELCLTNVVSWIGFLRPFRLLRVFKLAKSWSTLNMLIKIIGNSLGALSNLTLVLAIIVFIFAVVGMQLFGKSYRDCVCKISEECTLPRWHMNDFFHSFLIVFRVLCGEWIETMWDCMQVAGQPLCLIVFMMVMVIGNLVVLNLFLALLLSSFSADNLAAPDDEGEKNNLQIAVGRIRKGFALVKACLQNFFRSGCLRGKPKKKNVDGNTIGRNCKGINDNSNHTTLELVKSTGGTDMDSDTENYISNPSLVVSVPIVDEESDFECLNTEDFSSFSSDLEDKEVSLLSSEGSTVDLRTFGKDGEDALDLELEESTDPDACFTPGCVQKFSCCQVDVEKGMWKKWWLLRQTCYNIVEHSWFESFIIFMILLSSGALAFEDIYLEKRKTVKTVLEFADKVFTYIFILEMLLKWVAYGFAKYFTNLWCWLDFIIVDVSLISLVANAMEYSDLSAIKSLRTLRAFRPLRALSRFEGMRVVVNALLGAIPSIMNVLLVCLIFWLIFSIVGVNFFAGKFSECVNITSDKRMSTTVISNKTICELYPKELRWRNVKINFDNVGNGYLALLQVATFKGWMPIMYAAVDSRKVEEQPEYEVNLYMYLYFVIFIILGAFFTLNLFIGVIIDNFNQQKKKIKEQKKYYNAMKKLGSKKPQKPIPRPKNKIQGFIFDLVTRQAFDIVIMVLIWLNMVTMMVETDDQSQEMSNVLYYINVAFIAVFTSECVLKMIALRQYFFTVGWNVFDFIVVILSIVGMFLAEVIKKYFVSPTLFRVIRLARIGRVLRLIRGAKGIRTLLFALMMSLPALFNIGLLLFLVMFIYAIFGMSNFAYVKKSSGIDDMFNFETFGNSMLCLFQITTSGGWDGLLAPMLNSEYPDCNPNKTFPGSKVIGDCGNPSIGIFFFVSYIIICFLIVVNMYIAVILENFSVATEESAEPLSEDDFDRFYEVWEKFDPNATQFMEYDKLSDFANSLDPPLRIPEPNRLQLISMDLPMVSGERIHCLDILFAFTKRVLGEGGEMDILRRQMEERFMASNPSKSSYEPITTTLRRKHEDTSAAIIQRAFRKHLVRHSMKNVRNVCRETKQQNGKVLSKESVDNDKCNDSGASEDSDATPAMSSPSLSQNATNKYEKDKNEKEVEDKSNGV</sequence>
<dbReference type="InterPro" id="IPR024583">
    <property type="entry name" value="Na_trans_cytopl"/>
</dbReference>
<comment type="subcellular location">
    <subcellularLocation>
        <location evidence="1 21">Cell membrane</location>
        <topology evidence="1 21">Multi-pass membrane protein</topology>
    </subcellularLocation>
</comment>
<dbReference type="PANTHER" id="PTHR10037:SF278">
    <property type="entry name" value="SODIUM CHANNEL PROTEIN TYPE 2 SUBUNIT ALPHA"/>
    <property type="match status" value="1"/>
</dbReference>
<evidence type="ECO:0000256" key="15">
    <source>
        <dbReference type="ARBA" id="ARBA00023201"/>
    </source>
</evidence>
<evidence type="ECO:0000313" key="29">
    <source>
        <dbReference type="Proteomes" id="UP000694701"/>
    </source>
</evidence>
<feature type="transmembrane region" description="Helical" evidence="21">
    <location>
        <begin position="391"/>
        <end position="418"/>
    </location>
</feature>
<dbReference type="InterPro" id="IPR044564">
    <property type="entry name" value="Na_chnl_inactivation_gate"/>
</dbReference>
<feature type="transmembrane region" description="Helical" evidence="21">
    <location>
        <begin position="198"/>
        <end position="218"/>
    </location>
</feature>
<dbReference type="InterPro" id="IPR043203">
    <property type="entry name" value="VGCC_Ca_Na"/>
</dbReference>
<evidence type="ECO:0000256" key="11">
    <source>
        <dbReference type="ARBA" id="ARBA00023065"/>
    </source>
</evidence>
<feature type="compositionally biased region" description="Polar residues" evidence="23">
    <location>
        <begin position="1867"/>
        <end position="1878"/>
    </location>
</feature>
<comment type="caution">
    <text evidence="21">Lacks conserved residue(s) required for the propagation of feature annotation.</text>
</comment>
<dbReference type="SUPFAM" id="SSF81324">
    <property type="entry name" value="Voltage-gated potassium channels"/>
    <property type="match status" value="4"/>
</dbReference>
<comment type="similarity">
    <text evidence="18">Belongs to the sodium channel (TC 1.A.1.10) family. Nav1.4/SCN4A subfamily.</text>
</comment>
<evidence type="ECO:0000256" key="20">
    <source>
        <dbReference type="ARBA" id="ARBA00064899"/>
    </source>
</evidence>
<dbReference type="PRINTS" id="PR00170">
    <property type="entry name" value="NACHANNEL"/>
</dbReference>
<comment type="catalytic activity">
    <reaction evidence="17">
        <text>Na(+)(in) = Na(+)(out)</text>
        <dbReference type="Rhea" id="RHEA:34963"/>
        <dbReference type="ChEBI" id="CHEBI:29101"/>
    </reaction>
</comment>
<keyword evidence="22" id="KW-0175">Coiled coil</keyword>
<feature type="transmembrane region" description="Helical" evidence="21">
    <location>
        <begin position="1120"/>
        <end position="1138"/>
    </location>
</feature>
<dbReference type="PROSITE" id="PS50096">
    <property type="entry name" value="IQ"/>
    <property type="match status" value="1"/>
</dbReference>
<evidence type="ECO:0000256" key="17">
    <source>
        <dbReference type="ARBA" id="ARBA00036239"/>
    </source>
</evidence>
<dbReference type="FunFam" id="1.20.120.350:FF:000002">
    <property type="entry name" value="Sodium channel protein"/>
    <property type="match status" value="1"/>
</dbReference>
<evidence type="ECO:0000256" key="23">
    <source>
        <dbReference type="SAM" id="MobiDB-lite"/>
    </source>
</evidence>
<dbReference type="GO" id="GO:0019228">
    <property type="term" value="P:neuronal action potential"/>
    <property type="evidence" value="ECO:0007669"/>
    <property type="project" value="TreeGrafter"/>
</dbReference>
<feature type="transmembrane region" description="Helical" evidence="21">
    <location>
        <begin position="1236"/>
        <end position="1262"/>
    </location>
</feature>
<feature type="region of interest" description="Disordered" evidence="23">
    <location>
        <begin position="1833"/>
        <end position="1897"/>
    </location>
</feature>
<dbReference type="FunFam" id="1.20.120.350:FF:000003">
    <property type="entry name" value="Voltage-dependent sodium channel"/>
    <property type="match status" value="1"/>
</dbReference>
<keyword evidence="10 21" id="KW-0915">Sodium</keyword>
<dbReference type="GO" id="GO:0001518">
    <property type="term" value="C:voltage-gated sodium channel complex"/>
    <property type="evidence" value="ECO:0007669"/>
    <property type="project" value="UniProtKB-UniRule"/>
</dbReference>
<evidence type="ECO:0000256" key="8">
    <source>
        <dbReference type="ARBA" id="ARBA00022882"/>
    </source>
</evidence>
<keyword evidence="14" id="KW-0325">Glycoprotein</keyword>
<dbReference type="Gene3D" id="1.10.287.70">
    <property type="match status" value="4"/>
</dbReference>
<feature type="compositionally biased region" description="Basic and acidic residues" evidence="23">
    <location>
        <begin position="1880"/>
        <end position="1897"/>
    </location>
</feature>
<evidence type="ECO:0000256" key="12">
    <source>
        <dbReference type="ARBA" id="ARBA00023136"/>
    </source>
</evidence>
<proteinExistence type="inferred from homology"/>
<feature type="domain" description="Voltage-gated Na+ ion channel cytoplasmic" evidence="26">
    <location>
        <begin position="503"/>
        <end position="621"/>
    </location>
</feature>
<evidence type="ECO:0000259" key="24">
    <source>
        <dbReference type="Pfam" id="PF00520"/>
    </source>
</evidence>
<evidence type="ECO:0000256" key="19">
    <source>
        <dbReference type="ARBA" id="ARBA00055248"/>
    </source>
</evidence>
<evidence type="ECO:0000256" key="1">
    <source>
        <dbReference type="ARBA" id="ARBA00004651"/>
    </source>
</evidence>
<dbReference type="Pfam" id="PF11933">
    <property type="entry name" value="Na_trans_cytopl"/>
    <property type="match status" value="1"/>
</dbReference>
<dbReference type="Gene3D" id="1.10.238.10">
    <property type="entry name" value="EF-hand"/>
    <property type="match status" value="1"/>
</dbReference>
<protein>
    <recommendedName>
        <fullName evidence="21">Sodium channel protein</fullName>
    </recommendedName>
</protein>
<feature type="transmembrane region" description="Helical" evidence="21">
    <location>
        <begin position="1432"/>
        <end position="1450"/>
    </location>
</feature>
<keyword evidence="11 21" id="KW-0406">Ion transport</keyword>
<keyword evidence="7" id="KW-0677">Repeat</keyword>
<feature type="transmembrane region" description="Helical" evidence="21">
    <location>
        <begin position="678"/>
        <end position="702"/>
    </location>
</feature>
<dbReference type="FunFam" id="1.10.287.70:FF:000006">
    <property type="entry name" value="Sodium channel protein"/>
    <property type="match status" value="1"/>
</dbReference>
<keyword evidence="6 21" id="KW-0812">Transmembrane</keyword>
<dbReference type="FunFam" id="1.10.287.70:FF:000001">
    <property type="entry name" value="Sodium channel protein"/>
    <property type="match status" value="1"/>
</dbReference>
<dbReference type="InterPro" id="IPR005821">
    <property type="entry name" value="Ion_trans_dom"/>
</dbReference>
<evidence type="ECO:0000256" key="7">
    <source>
        <dbReference type="ARBA" id="ARBA00022737"/>
    </source>
</evidence>
<feature type="transmembrane region" description="Helical" evidence="21">
    <location>
        <begin position="230"/>
        <end position="247"/>
    </location>
</feature>
<name>A0A8C2CSW6_CYPCA</name>
<feature type="transmembrane region" description="Helical" evidence="21">
    <location>
        <begin position="1184"/>
        <end position="1205"/>
    </location>
</feature>
<dbReference type="InterPro" id="IPR058542">
    <property type="entry name" value="IQ_SCN5A_C"/>
</dbReference>
<feature type="transmembrane region" description="Helical" evidence="21">
    <location>
        <begin position="1651"/>
        <end position="1676"/>
    </location>
</feature>
<organism evidence="28 29">
    <name type="scientific">Cyprinus carpio</name>
    <name type="common">Common carp</name>
    <dbReference type="NCBI Taxonomy" id="7962"/>
    <lineage>
        <taxon>Eukaryota</taxon>
        <taxon>Metazoa</taxon>
        <taxon>Chordata</taxon>
        <taxon>Craniata</taxon>
        <taxon>Vertebrata</taxon>
        <taxon>Euteleostomi</taxon>
        <taxon>Actinopterygii</taxon>
        <taxon>Neopterygii</taxon>
        <taxon>Teleostei</taxon>
        <taxon>Ostariophysi</taxon>
        <taxon>Cypriniformes</taxon>
        <taxon>Cyprinidae</taxon>
        <taxon>Cyprininae</taxon>
        <taxon>Cyprinus</taxon>
    </lineage>
</organism>
<dbReference type="Proteomes" id="UP000694701">
    <property type="component" value="Unplaced"/>
</dbReference>
<dbReference type="Ensembl" id="ENSCCRT00020016356.1">
    <property type="protein sequence ID" value="ENSCCRP00020014870.1"/>
    <property type="gene ID" value="ENSCCRG00020006956.1"/>
</dbReference>